<evidence type="ECO:0000256" key="3">
    <source>
        <dbReference type="ARBA" id="ARBA00022448"/>
    </source>
</evidence>
<evidence type="ECO:0000256" key="14">
    <source>
        <dbReference type="PROSITE-ProRule" id="PRU01091"/>
    </source>
</evidence>
<keyword evidence="9 14" id="KW-0238">DNA-binding</keyword>
<dbReference type="InterPro" id="IPR036388">
    <property type="entry name" value="WH-like_DNA-bd_sf"/>
</dbReference>
<dbReference type="InterPro" id="IPR016032">
    <property type="entry name" value="Sig_transdc_resp-reg_C-effctor"/>
</dbReference>
<accession>A0ABU0YL71</accession>
<keyword evidence="6" id="KW-0592">Phosphate transport</keyword>
<dbReference type="Proteomes" id="UP001230156">
    <property type="component" value="Unassembled WGS sequence"/>
</dbReference>
<keyword evidence="19" id="KW-1185">Reference proteome</keyword>
<keyword evidence="4" id="KW-0963">Cytoplasm</keyword>
<dbReference type="InterPro" id="IPR001867">
    <property type="entry name" value="OmpR/PhoB-type_DNA-bd"/>
</dbReference>
<dbReference type="NCBIfam" id="TIGR02154">
    <property type="entry name" value="PhoB"/>
    <property type="match status" value="1"/>
</dbReference>
<dbReference type="PANTHER" id="PTHR48111:SF40">
    <property type="entry name" value="PHOSPHATE REGULON TRANSCRIPTIONAL REGULATORY PROTEIN PHOB"/>
    <property type="match status" value="1"/>
</dbReference>
<keyword evidence="3" id="KW-0813">Transport</keyword>
<feature type="DNA-binding region" description="OmpR/PhoB-type" evidence="14">
    <location>
        <begin position="148"/>
        <end position="246"/>
    </location>
</feature>
<dbReference type="RefSeq" id="WP_379955957.1">
    <property type="nucleotide sequence ID" value="NZ_JAUYVI010000004.1"/>
</dbReference>
<dbReference type="InterPro" id="IPR011879">
    <property type="entry name" value="Sig_transdc_resp-reg_PhoB"/>
</dbReference>
<dbReference type="PROSITE" id="PS51755">
    <property type="entry name" value="OMPR_PHOB"/>
    <property type="match status" value="1"/>
</dbReference>
<gene>
    <name evidence="18" type="primary">phoB</name>
    <name evidence="18" type="ORF">Q8A70_12400</name>
</gene>
<dbReference type="PANTHER" id="PTHR48111">
    <property type="entry name" value="REGULATOR OF RPOS"/>
    <property type="match status" value="1"/>
</dbReference>
<protein>
    <recommendedName>
        <fullName evidence="2">Phosphate regulon transcriptional regulatory protein PhoB</fullName>
    </recommendedName>
</protein>
<dbReference type="Gene3D" id="1.10.10.10">
    <property type="entry name" value="Winged helix-like DNA-binding domain superfamily/Winged helix DNA-binding domain"/>
    <property type="match status" value="1"/>
</dbReference>
<dbReference type="Gene3D" id="6.10.250.690">
    <property type="match status" value="1"/>
</dbReference>
<evidence type="ECO:0000256" key="11">
    <source>
        <dbReference type="ARBA" id="ARBA00023163"/>
    </source>
</evidence>
<evidence type="ECO:0000259" key="16">
    <source>
        <dbReference type="PROSITE" id="PS50110"/>
    </source>
</evidence>
<dbReference type="Gene3D" id="3.40.50.2300">
    <property type="match status" value="1"/>
</dbReference>
<dbReference type="SMART" id="SM00448">
    <property type="entry name" value="REC"/>
    <property type="match status" value="1"/>
</dbReference>
<keyword evidence="5 13" id="KW-0597">Phosphoprotein</keyword>
<evidence type="ECO:0000256" key="10">
    <source>
        <dbReference type="ARBA" id="ARBA00023159"/>
    </source>
</evidence>
<feature type="region of interest" description="Disordered" evidence="15">
    <location>
        <begin position="1"/>
        <end position="21"/>
    </location>
</feature>
<dbReference type="InterPro" id="IPR001789">
    <property type="entry name" value="Sig_transdc_resp-reg_receiver"/>
</dbReference>
<feature type="modified residue" description="4-aspartylphosphate" evidence="13">
    <location>
        <position position="72"/>
    </location>
</feature>
<dbReference type="SMART" id="SM00862">
    <property type="entry name" value="Trans_reg_C"/>
    <property type="match status" value="1"/>
</dbReference>
<dbReference type="Pfam" id="PF00072">
    <property type="entry name" value="Response_reg"/>
    <property type="match status" value="1"/>
</dbReference>
<dbReference type="EMBL" id="JAUYVI010000004">
    <property type="protein sequence ID" value="MDQ7248476.1"/>
    <property type="molecule type" value="Genomic_DNA"/>
</dbReference>
<comment type="caution">
    <text evidence="18">The sequence shown here is derived from an EMBL/GenBank/DDBJ whole genome shotgun (WGS) entry which is preliminary data.</text>
</comment>
<feature type="domain" description="Response regulatory" evidence="16">
    <location>
        <begin position="23"/>
        <end position="139"/>
    </location>
</feature>
<keyword evidence="8" id="KW-0805">Transcription regulation</keyword>
<evidence type="ECO:0000259" key="17">
    <source>
        <dbReference type="PROSITE" id="PS51755"/>
    </source>
</evidence>
<evidence type="ECO:0000256" key="12">
    <source>
        <dbReference type="ARBA" id="ARBA00024735"/>
    </source>
</evidence>
<evidence type="ECO:0000256" key="7">
    <source>
        <dbReference type="ARBA" id="ARBA00023012"/>
    </source>
</evidence>
<evidence type="ECO:0000256" key="9">
    <source>
        <dbReference type="ARBA" id="ARBA00023125"/>
    </source>
</evidence>
<dbReference type="Pfam" id="PF00486">
    <property type="entry name" value="Trans_reg_C"/>
    <property type="match status" value="1"/>
</dbReference>
<dbReference type="SUPFAM" id="SSF52172">
    <property type="entry name" value="CheY-like"/>
    <property type="match status" value="1"/>
</dbReference>
<dbReference type="PROSITE" id="PS50110">
    <property type="entry name" value="RESPONSE_REGULATORY"/>
    <property type="match status" value="1"/>
</dbReference>
<keyword evidence="7" id="KW-0902">Two-component regulatory system</keyword>
<comment type="function">
    <text evidence="12">This protein is a positive regulator for the phosphate regulon. Transcription of this operon is positively regulated by PhoB and PhoR when phosphate is limited.</text>
</comment>
<evidence type="ECO:0000256" key="6">
    <source>
        <dbReference type="ARBA" id="ARBA00022592"/>
    </source>
</evidence>
<organism evidence="18 19">
    <name type="scientific">Dongia sedimenti</name>
    <dbReference type="NCBI Taxonomy" id="3064282"/>
    <lineage>
        <taxon>Bacteria</taxon>
        <taxon>Pseudomonadati</taxon>
        <taxon>Pseudomonadota</taxon>
        <taxon>Alphaproteobacteria</taxon>
        <taxon>Rhodospirillales</taxon>
        <taxon>Dongiaceae</taxon>
        <taxon>Dongia</taxon>
    </lineage>
</organism>
<feature type="domain" description="OmpR/PhoB-type" evidence="17">
    <location>
        <begin position="148"/>
        <end position="246"/>
    </location>
</feature>
<keyword evidence="10" id="KW-0010">Activator</keyword>
<evidence type="ECO:0000256" key="13">
    <source>
        <dbReference type="PROSITE-ProRule" id="PRU00169"/>
    </source>
</evidence>
<dbReference type="InterPro" id="IPR011006">
    <property type="entry name" value="CheY-like_superfamily"/>
</dbReference>
<proteinExistence type="predicted"/>
<comment type="subcellular location">
    <subcellularLocation>
        <location evidence="1">Cytoplasm</location>
    </subcellularLocation>
</comment>
<evidence type="ECO:0000256" key="15">
    <source>
        <dbReference type="SAM" id="MobiDB-lite"/>
    </source>
</evidence>
<evidence type="ECO:0000313" key="18">
    <source>
        <dbReference type="EMBL" id="MDQ7248476.1"/>
    </source>
</evidence>
<evidence type="ECO:0000256" key="5">
    <source>
        <dbReference type="ARBA" id="ARBA00022553"/>
    </source>
</evidence>
<dbReference type="SUPFAM" id="SSF46894">
    <property type="entry name" value="C-terminal effector domain of the bipartite response regulators"/>
    <property type="match status" value="1"/>
</dbReference>
<evidence type="ECO:0000256" key="2">
    <source>
        <dbReference type="ARBA" id="ARBA00013332"/>
    </source>
</evidence>
<name>A0ABU0YL71_9PROT</name>
<dbReference type="CDD" id="cd00383">
    <property type="entry name" value="trans_reg_C"/>
    <property type="match status" value="1"/>
</dbReference>
<keyword evidence="11" id="KW-0804">Transcription</keyword>
<feature type="compositionally biased region" description="Basic and acidic residues" evidence="15">
    <location>
        <begin position="1"/>
        <end position="19"/>
    </location>
</feature>
<dbReference type="InterPro" id="IPR039420">
    <property type="entry name" value="WalR-like"/>
</dbReference>
<evidence type="ECO:0000256" key="8">
    <source>
        <dbReference type="ARBA" id="ARBA00023015"/>
    </source>
</evidence>
<evidence type="ECO:0000256" key="1">
    <source>
        <dbReference type="ARBA" id="ARBA00004496"/>
    </source>
</evidence>
<evidence type="ECO:0000256" key="4">
    <source>
        <dbReference type="ARBA" id="ARBA00022490"/>
    </source>
</evidence>
<evidence type="ECO:0000313" key="19">
    <source>
        <dbReference type="Proteomes" id="UP001230156"/>
    </source>
</evidence>
<reference evidence="19" key="1">
    <citation type="submission" date="2023-08" db="EMBL/GenBank/DDBJ databases">
        <title>Rhodospirillaceae gen. nov., a novel taxon isolated from the Yangtze River Yuezi River estuary sludge.</title>
        <authorList>
            <person name="Ruan L."/>
        </authorList>
    </citation>
    <scope>NUCLEOTIDE SEQUENCE [LARGE SCALE GENOMIC DNA]</scope>
    <source>
        <strain evidence="19">R-7</strain>
    </source>
</reference>
<sequence>MADRAARPAAGRETDRDPANRPTVLVVEDEPALLALLRYNLESEGYRVLEAKNGEEGLTLIRETKPDLVLLDWMLPFLSGIEVCRQMRRLPDLKSIAVIMLTAKSEEADKLRGLEVGADDYVTKPFSPSELMARVKAVLRRARPQLSTETLTYKDLSMDLATHRVKRMDKDVHLGPTEFRLLRFLMENQGRVFSREQLLDHVWGRDIYVEPRTVDVHIRRLRKAINIEGAADVIRTVRAAGYSLDVEG</sequence>